<dbReference type="KEGG" id="pbj:VN24_24680"/>
<evidence type="ECO:0000256" key="2">
    <source>
        <dbReference type="ARBA" id="ARBA00004664"/>
    </source>
</evidence>
<dbReference type="Pfam" id="PF00697">
    <property type="entry name" value="PRAI"/>
    <property type="match status" value="1"/>
</dbReference>
<dbReference type="RefSeq" id="WP_045672585.1">
    <property type="nucleotide sequence ID" value="NZ_CP011058.1"/>
</dbReference>
<evidence type="ECO:0000256" key="4">
    <source>
        <dbReference type="ARBA" id="ARBA00022272"/>
    </source>
</evidence>
<dbReference type="Proteomes" id="UP000032633">
    <property type="component" value="Chromosome"/>
</dbReference>
<evidence type="ECO:0000256" key="3">
    <source>
        <dbReference type="ARBA" id="ARBA00012572"/>
    </source>
</evidence>
<evidence type="ECO:0000256" key="6">
    <source>
        <dbReference type="ARBA" id="ARBA00022822"/>
    </source>
</evidence>
<dbReference type="InterPro" id="IPR011060">
    <property type="entry name" value="RibuloseP-bd_barrel"/>
</dbReference>
<feature type="domain" description="N-(5'phosphoribosyl) anthranilate isomerase (PRAI)" evidence="10">
    <location>
        <begin position="13"/>
        <end position="222"/>
    </location>
</feature>
<sequence length="228" mass="24252">MSGGAKASGGVRVKICGLRDSATIRGMDGLAVDEVGFVFAPSKRRVTPEQAFQLAADVRALRNDKGAAPRTVGVFVNPDPEELARVLLEVPLDVIQLHGGETPEQSREVKRRFGLEVWKAFSAAEGDTERAARAKLAPYAGAVDAVLLDTAGGGTGKTFDWSVIEVYKKAAFEIGAHLYVAGGLHPGNVEELTIRYRPDGVDVSSGVETDGVKDITKIQAFTGKVMRS</sequence>
<dbReference type="EMBL" id="CP011058">
    <property type="protein sequence ID" value="AJY77160.1"/>
    <property type="molecule type" value="Genomic_DNA"/>
</dbReference>
<keyword evidence="6 9" id="KW-0822">Tryptophan biosynthesis</keyword>
<comment type="similarity">
    <text evidence="9">Belongs to the TrpF family.</text>
</comment>
<evidence type="ECO:0000313" key="11">
    <source>
        <dbReference type="EMBL" id="AJY77160.1"/>
    </source>
</evidence>
<evidence type="ECO:0000256" key="1">
    <source>
        <dbReference type="ARBA" id="ARBA00001164"/>
    </source>
</evidence>
<protein>
    <recommendedName>
        <fullName evidence="4 9">N-(5'-phosphoribosyl)anthranilate isomerase</fullName>
        <shortName evidence="9">PRAI</shortName>
        <ecNumber evidence="3 9">5.3.1.24</ecNumber>
    </recommendedName>
</protein>
<dbReference type="Gene3D" id="3.20.20.70">
    <property type="entry name" value="Aldolase class I"/>
    <property type="match status" value="1"/>
</dbReference>
<comment type="pathway">
    <text evidence="2 9">Amino-acid biosynthesis; L-tryptophan biosynthesis; L-tryptophan from chorismate: step 3/5.</text>
</comment>
<dbReference type="STRING" id="1126833.VN24_24680"/>
<reference evidence="12" key="2">
    <citation type="submission" date="2015-03" db="EMBL/GenBank/DDBJ databases">
        <title>Genome sequence of Paenibacillus beijingensis strain DSM 24997T.</title>
        <authorList>
            <person name="Kwak Y."/>
            <person name="Shin J.-H."/>
        </authorList>
    </citation>
    <scope>NUCLEOTIDE SEQUENCE [LARGE SCALE GENOMIC DNA]</scope>
    <source>
        <strain evidence="12">DSM 24997</strain>
    </source>
</reference>
<evidence type="ECO:0000256" key="8">
    <source>
        <dbReference type="ARBA" id="ARBA00023235"/>
    </source>
</evidence>
<dbReference type="GO" id="GO:0000162">
    <property type="term" value="P:L-tryptophan biosynthetic process"/>
    <property type="evidence" value="ECO:0007669"/>
    <property type="project" value="UniProtKB-UniRule"/>
</dbReference>
<dbReference type="AlphaFoldDB" id="A0A0D5NPT3"/>
<dbReference type="InterPro" id="IPR013785">
    <property type="entry name" value="Aldolase_TIM"/>
</dbReference>
<dbReference type="CDD" id="cd00405">
    <property type="entry name" value="PRAI"/>
    <property type="match status" value="1"/>
</dbReference>
<dbReference type="GO" id="GO:0004640">
    <property type="term" value="F:phosphoribosylanthranilate isomerase activity"/>
    <property type="evidence" value="ECO:0007669"/>
    <property type="project" value="UniProtKB-UniRule"/>
</dbReference>
<dbReference type="OrthoDB" id="9786954at2"/>
<dbReference type="UniPathway" id="UPA00035">
    <property type="reaction ID" value="UER00042"/>
</dbReference>
<gene>
    <name evidence="9" type="primary">trpF</name>
    <name evidence="11" type="ORF">VN24_24680</name>
</gene>
<evidence type="ECO:0000256" key="9">
    <source>
        <dbReference type="HAMAP-Rule" id="MF_00135"/>
    </source>
</evidence>
<dbReference type="InterPro" id="IPR044643">
    <property type="entry name" value="TrpF_fam"/>
</dbReference>
<reference evidence="11 12" key="1">
    <citation type="journal article" date="2015" name="J. Biotechnol.">
        <title>Complete genome sequence of Paenibacillus beijingensis 7188(T) (=DSM 24997(T)), a novel rhizobacterium from jujube garden soil.</title>
        <authorList>
            <person name="Kwak Y."/>
            <person name="Shin J.H."/>
        </authorList>
    </citation>
    <scope>NUCLEOTIDE SEQUENCE [LARGE SCALE GENOMIC DNA]</scope>
    <source>
        <strain evidence="11 12">DSM 24997</strain>
    </source>
</reference>
<evidence type="ECO:0000259" key="10">
    <source>
        <dbReference type="Pfam" id="PF00697"/>
    </source>
</evidence>
<dbReference type="HAMAP" id="MF_00135">
    <property type="entry name" value="PRAI"/>
    <property type="match status" value="1"/>
</dbReference>
<evidence type="ECO:0000256" key="5">
    <source>
        <dbReference type="ARBA" id="ARBA00022605"/>
    </source>
</evidence>
<dbReference type="HOGENOM" id="CLU_076364_2_0_9"/>
<dbReference type="PATRIC" id="fig|1126833.4.peg.5430"/>
<keyword evidence="12" id="KW-1185">Reference proteome</keyword>
<comment type="catalytic activity">
    <reaction evidence="1 9">
        <text>N-(5-phospho-beta-D-ribosyl)anthranilate = 1-(2-carboxyphenylamino)-1-deoxy-D-ribulose 5-phosphate</text>
        <dbReference type="Rhea" id="RHEA:21540"/>
        <dbReference type="ChEBI" id="CHEBI:18277"/>
        <dbReference type="ChEBI" id="CHEBI:58613"/>
        <dbReference type="EC" id="5.3.1.24"/>
    </reaction>
</comment>
<name>A0A0D5NPT3_9BACL</name>
<dbReference type="EC" id="5.3.1.24" evidence="3 9"/>
<dbReference type="InterPro" id="IPR001240">
    <property type="entry name" value="PRAI_dom"/>
</dbReference>
<evidence type="ECO:0000313" key="12">
    <source>
        <dbReference type="Proteomes" id="UP000032633"/>
    </source>
</evidence>
<evidence type="ECO:0000256" key="7">
    <source>
        <dbReference type="ARBA" id="ARBA00023141"/>
    </source>
</evidence>
<dbReference type="PANTHER" id="PTHR42894:SF1">
    <property type="entry name" value="N-(5'-PHOSPHORIBOSYL)ANTHRANILATE ISOMERASE"/>
    <property type="match status" value="1"/>
</dbReference>
<accession>A0A0D5NPT3</accession>
<proteinExistence type="inferred from homology"/>
<keyword evidence="8 9" id="KW-0413">Isomerase</keyword>
<dbReference type="SUPFAM" id="SSF51366">
    <property type="entry name" value="Ribulose-phoshate binding barrel"/>
    <property type="match status" value="1"/>
</dbReference>
<dbReference type="PANTHER" id="PTHR42894">
    <property type="entry name" value="N-(5'-PHOSPHORIBOSYL)ANTHRANILATE ISOMERASE"/>
    <property type="match status" value="1"/>
</dbReference>
<keyword evidence="7 9" id="KW-0057">Aromatic amino acid biosynthesis</keyword>
<keyword evidence="5 9" id="KW-0028">Amino-acid biosynthesis</keyword>
<organism evidence="11 12">
    <name type="scientific">Paenibacillus beijingensis</name>
    <dbReference type="NCBI Taxonomy" id="1126833"/>
    <lineage>
        <taxon>Bacteria</taxon>
        <taxon>Bacillati</taxon>
        <taxon>Bacillota</taxon>
        <taxon>Bacilli</taxon>
        <taxon>Bacillales</taxon>
        <taxon>Paenibacillaceae</taxon>
        <taxon>Paenibacillus</taxon>
    </lineage>
</organism>